<reference evidence="5 6" key="1">
    <citation type="submission" date="2019-12" db="EMBL/GenBank/DDBJ databases">
        <title>The whole genome sequencing of a strain isolated from a Mars analog, Dalangtan Playa.</title>
        <authorList>
            <person name="Huang T."/>
        </authorList>
    </citation>
    <scope>NUCLEOTIDE SEQUENCE [LARGE SCALE GENOMIC DNA]</scope>
    <source>
        <strain evidence="5 6">DP4-553-S</strain>
    </source>
</reference>
<evidence type="ECO:0000256" key="1">
    <source>
        <dbReference type="ARBA" id="ARBA00011075"/>
    </source>
</evidence>
<sequence>MPDFHLAVCMFVSSVVVIAIVLIRKIFQNQLSSKWQYNLWFLLLTALTLPFLPARIVHVGASFVWHQNQTNNPSPTNSSPENLLTENGRAWAHDFSISVNRFDVTWLNQILTIVWVAGILVMVGLNLHAWLKLRQVKKSARAMTNQQILSIFETCKQRLHVSQKPVLADSPLFKSPMTFGIFKTYVILPRGAEAWLSEEELTYIFLHELHHVKYKDIVTNYLVVLFQMLYWYNPLIWMAFRKMRLDREIACDHAVLKTLAPDDYAAYGNTIIKFARKSSFSASRFAMVNQLASSKQHLKKRIERIAAFSTESRRLTLKSMAIFSLLAALVVCQIPVVSAMSYGEDRIHFENNQTTYEDLKFFFNGYEGSFVLYDLQKAQYHIYNKEKSVLRVSPNSTYKIYDALFALDAGVITPGQTSLKWDGTTYPYKAWNQNQNLYTAMENSVSWYFQELDKKIQRRPIQAYLQKIQYGNQNLSGGMESYWLESSLKISPVEQVQTLKNFYTNQLMFKEKHVQLVKESIKLETKDHAALYGKTGTGTVNGKDVNGWFIGYVETKNNTYFFATNIESNKHANGSTAAGITKSILKDKNLY</sequence>
<evidence type="ECO:0000313" key="5">
    <source>
        <dbReference type="EMBL" id="QTN01111.1"/>
    </source>
</evidence>
<dbReference type="PANTHER" id="PTHR34978">
    <property type="entry name" value="POSSIBLE SENSOR-TRANSDUCER PROTEIN BLAR"/>
    <property type="match status" value="1"/>
</dbReference>
<dbReference type="InterPro" id="IPR052173">
    <property type="entry name" value="Beta-lactam_resp_regulator"/>
</dbReference>
<keyword evidence="2" id="KW-0812">Transmembrane</keyword>
<dbReference type="RefSeq" id="WP_209366232.1">
    <property type="nucleotide sequence ID" value="NZ_CP046956.1"/>
</dbReference>
<feature type="transmembrane region" description="Helical" evidence="2">
    <location>
        <begin position="6"/>
        <end position="27"/>
    </location>
</feature>
<evidence type="ECO:0000256" key="2">
    <source>
        <dbReference type="SAM" id="Phobius"/>
    </source>
</evidence>
<feature type="domain" description="Penicillin-binding protein transpeptidase" evidence="3">
    <location>
        <begin position="391"/>
        <end position="586"/>
    </location>
</feature>
<accession>A0ABX7VZ29</accession>
<dbReference type="InterPro" id="IPR012338">
    <property type="entry name" value="Beta-lactam/transpept-like"/>
</dbReference>
<gene>
    <name evidence="5" type="primary">blaR1</name>
    <name evidence="5" type="ORF">ERJ70_18550</name>
</gene>
<dbReference type="Gene3D" id="3.30.2010.10">
    <property type="entry name" value="Metalloproteases ('zincins'), catalytic domain"/>
    <property type="match status" value="1"/>
</dbReference>
<dbReference type="Pfam" id="PF05569">
    <property type="entry name" value="Peptidase_M56"/>
    <property type="match status" value="1"/>
</dbReference>
<dbReference type="CDD" id="cd07341">
    <property type="entry name" value="M56_BlaR1_MecR1_like"/>
    <property type="match status" value="1"/>
</dbReference>
<dbReference type="Proteomes" id="UP000665043">
    <property type="component" value="Chromosome"/>
</dbReference>
<protein>
    <submittedName>
        <fullName evidence="5">BlaR1 family beta-lactam sensor/signal transducer</fullName>
    </submittedName>
</protein>
<name>A0ABX7VZ29_9BACI</name>
<dbReference type="Gene3D" id="3.40.710.10">
    <property type="entry name" value="DD-peptidase/beta-lactamase superfamily"/>
    <property type="match status" value="1"/>
</dbReference>
<keyword evidence="6" id="KW-1185">Reference proteome</keyword>
<keyword evidence="2" id="KW-0472">Membrane</keyword>
<dbReference type="PANTHER" id="PTHR34978:SF3">
    <property type="entry name" value="SLR0241 PROTEIN"/>
    <property type="match status" value="1"/>
</dbReference>
<feature type="transmembrane region" description="Helical" evidence="2">
    <location>
        <begin position="110"/>
        <end position="131"/>
    </location>
</feature>
<proteinExistence type="inferred from homology"/>
<keyword evidence="2" id="KW-1133">Transmembrane helix</keyword>
<feature type="transmembrane region" description="Helical" evidence="2">
    <location>
        <begin position="39"/>
        <end position="65"/>
    </location>
</feature>
<dbReference type="NCBIfam" id="NF000326">
    <property type="entry name" value="blaR1_generic"/>
    <property type="match status" value="1"/>
</dbReference>
<dbReference type="EMBL" id="CP046956">
    <property type="protein sequence ID" value="QTN01111.1"/>
    <property type="molecule type" value="Genomic_DNA"/>
</dbReference>
<comment type="similarity">
    <text evidence="1">Belongs to the peptidase M56 family.</text>
</comment>
<dbReference type="InterPro" id="IPR008756">
    <property type="entry name" value="Peptidase_M56"/>
</dbReference>
<evidence type="ECO:0000259" key="3">
    <source>
        <dbReference type="Pfam" id="PF00905"/>
    </source>
</evidence>
<feature type="domain" description="Peptidase M56" evidence="4">
    <location>
        <begin position="12"/>
        <end position="304"/>
    </location>
</feature>
<organism evidence="5 6">
    <name type="scientific">Sediminibacillus dalangtanensis</name>
    <dbReference type="NCBI Taxonomy" id="2729421"/>
    <lineage>
        <taxon>Bacteria</taxon>
        <taxon>Bacillati</taxon>
        <taxon>Bacillota</taxon>
        <taxon>Bacilli</taxon>
        <taxon>Bacillales</taxon>
        <taxon>Bacillaceae</taxon>
        <taxon>Sediminibacillus</taxon>
    </lineage>
</organism>
<dbReference type="InterPro" id="IPR001460">
    <property type="entry name" value="PCN-bd_Tpept"/>
</dbReference>
<dbReference type="Pfam" id="PF00905">
    <property type="entry name" value="Transpeptidase"/>
    <property type="match status" value="1"/>
</dbReference>
<evidence type="ECO:0000313" key="6">
    <source>
        <dbReference type="Proteomes" id="UP000665043"/>
    </source>
</evidence>
<evidence type="ECO:0000259" key="4">
    <source>
        <dbReference type="Pfam" id="PF05569"/>
    </source>
</evidence>
<dbReference type="SUPFAM" id="SSF56601">
    <property type="entry name" value="beta-lactamase/transpeptidase-like"/>
    <property type="match status" value="1"/>
</dbReference>